<name>A0ABQ7NG56_BRACM</name>
<dbReference type="Proteomes" id="UP000823674">
    <property type="component" value="Chromosome A02"/>
</dbReference>
<dbReference type="NCBIfam" id="TIGR01141">
    <property type="entry name" value="hisC"/>
    <property type="match status" value="1"/>
</dbReference>
<comment type="catalytic activity">
    <reaction evidence="10">
        <text>L-histidinol phosphate + 2-oxoglutarate = 3-(imidazol-4-yl)-2-oxopropyl phosphate + L-glutamate</text>
        <dbReference type="Rhea" id="RHEA:23744"/>
        <dbReference type="ChEBI" id="CHEBI:16810"/>
        <dbReference type="ChEBI" id="CHEBI:29985"/>
        <dbReference type="ChEBI" id="CHEBI:57766"/>
        <dbReference type="ChEBI" id="CHEBI:57980"/>
        <dbReference type="EC" id="2.6.1.9"/>
    </reaction>
</comment>
<dbReference type="EMBL" id="JADBGQ010000002">
    <property type="protein sequence ID" value="KAG5409880.1"/>
    <property type="molecule type" value="Genomic_DNA"/>
</dbReference>
<keyword evidence="7" id="KW-0663">Pyridoxal phosphate</keyword>
<dbReference type="CDD" id="cd00609">
    <property type="entry name" value="AAT_like"/>
    <property type="match status" value="1"/>
</dbReference>
<dbReference type="Gene3D" id="3.90.1150.10">
    <property type="entry name" value="Aspartate Aminotransferase, domain 1"/>
    <property type="match status" value="1"/>
</dbReference>
<keyword evidence="8" id="KW-0368">Histidine biosynthesis</keyword>
<protein>
    <recommendedName>
        <fullName evidence="3">histidinol-phosphate transaminase</fullName>
        <ecNumber evidence="3">2.6.1.9</ecNumber>
    </recommendedName>
    <alternativeName>
        <fullName evidence="9">Imidazole acetol-phosphate transaminase</fullName>
    </alternativeName>
</protein>
<reference evidence="13 14" key="1">
    <citation type="submission" date="2021-03" db="EMBL/GenBank/DDBJ databases">
        <authorList>
            <person name="King G.J."/>
            <person name="Bancroft I."/>
            <person name="Baten A."/>
            <person name="Bloomfield J."/>
            <person name="Borpatragohain P."/>
            <person name="He Z."/>
            <person name="Irish N."/>
            <person name="Irwin J."/>
            <person name="Liu K."/>
            <person name="Mauleon R.P."/>
            <person name="Moore J."/>
            <person name="Morris R."/>
            <person name="Ostergaard L."/>
            <person name="Wang B."/>
            <person name="Wells R."/>
        </authorList>
    </citation>
    <scope>NUCLEOTIDE SEQUENCE [LARGE SCALE GENOMIC DNA]</scope>
    <source>
        <strain evidence="13">R-o-18</strain>
        <tissue evidence="13">Leaf</tissue>
    </source>
</reference>
<comment type="caution">
    <text evidence="13">The sequence shown here is derived from an EMBL/GenBank/DDBJ whole genome shotgun (WGS) entry which is preliminary data.</text>
</comment>
<evidence type="ECO:0000256" key="1">
    <source>
        <dbReference type="ARBA" id="ARBA00001933"/>
    </source>
</evidence>
<gene>
    <name evidence="13" type="primary">A02p025180.1_BraROA</name>
    <name evidence="13" type="ORF">IGI04_006199</name>
</gene>
<dbReference type="InterPro" id="IPR015421">
    <property type="entry name" value="PyrdxlP-dep_Trfase_major"/>
</dbReference>
<dbReference type="InterPro" id="IPR004839">
    <property type="entry name" value="Aminotransferase_I/II_large"/>
</dbReference>
<keyword evidence="6" id="KW-0808">Transferase</keyword>
<evidence type="ECO:0000256" key="10">
    <source>
        <dbReference type="ARBA" id="ARBA00047481"/>
    </source>
</evidence>
<evidence type="ECO:0000256" key="11">
    <source>
        <dbReference type="SAM" id="MobiDB-lite"/>
    </source>
</evidence>
<evidence type="ECO:0000256" key="6">
    <source>
        <dbReference type="ARBA" id="ARBA00022679"/>
    </source>
</evidence>
<dbReference type="PANTHER" id="PTHR42885">
    <property type="entry name" value="HISTIDINOL-PHOSPHATE AMINOTRANSFERASE-RELATED"/>
    <property type="match status" value="1"/>
</dbReference>
<feature type="domain" description="Aminotransferase class I/classII large" evidence="12">
    <location>
        <begin position="313"/>
        <end position="604"/>
    </location>
</feature>
<keyword evidence="5" id="KW-0028">Amino-acid biosynthesis</keyword>
<comment type="cofactor">
    <cofactor evidence="1">
        <name>pyridoxal 5'-phosphate</name>
        <dbReference type="ChEBI" id="CHEBI:597326"/>
    </cofactor>
</comment>
<keyword evidence="4" id="KW-0032">Aminotransferase</keyword>
<evidence type="ECO:0000256" key="3">
    <source>
        <dbReference type="ARBA" id="ARBA00012748"/>
    </source>
</evidence>
<evidence type="ECO:0000256" key="4">
    <source>
        <dbReference type="ARBA" id="ARBA00022576"/>
    </source>
</evidence>
<comment type="pathway">
    <text evidence="2">Amino-acid biosynthesis; L-histidine biosynthesis; L-histidine from 5-phospho-alpha-D-ribose 1-diphosphate: step 7/9.</text>
</comment>
<evidence type="ECO:0000256" key="7">
    <source>
        <dbReference type="ARBA" id="ARBA00022898"/>
    </source>
</evidence>
<evidence type="ECO:0000256" key="8">
    <source>
        <dbReference type="ARBA" id="ARBA00023102"/>
    </source>
</evidence>
<dbReference type="Pfam" id="PF00155">
    <property type="entry name" value="Aminotran_1_2"/>
    <property type="match status" value="1"/>
</dbReference>
<dbReference type="EC" id="2.6.1.9" evidence="3"/>
<evidence type="ECO:0000259" key="12">
    <source>
        <dbReference type="Pfam" id="PF00155"/>
    </source>
</evidence>
<accession>A0ABQ7NG56</accession>
<keyword evidence="14" id="KW-1185">Reference proteome</keyword>
<dbReference type="InterPro" id="IPR015422">
    <property type="entry name" value="PyrdxlP-dep_Trfase_small"/>
</dbReference>
<dbReference type="InterPro" id="IPR005861">
    <property type="entry name" value="HisP_aminotrans"/>
</dbReference>
<organism evidence="13 14">
    <name type="scientific">Brassica rapa subsp. trilocularis</name>
    <dbReference type="NCBI Taxonomy" id="1813537"/>
    <lineage>
        <taxon>Eukaryota</taxon>
        <taxon>Viridiplantae</taxon>
        <taxon>Streptophyta</taxon>
        <taxon>Embryophyta</taxon>
        <taxon>Tracheophyta</taxon>
        <taxon>Spermatophyta</taxon>
        <taxon>Magnoliopsida</taxon>
        <taxon>eudicotyledons</taxon>
        <taxon>Gunneridae</taxon>
        <taxon>Pentapetalae</taxon>
        <taxon>rosids</taxon>
        <taxon>malvids</taxon>
        <taxon>Brassicales</taxon>
        <taxon>Brassicaceae</taxon>
        <taxon>Brassiceae</taxon>
        <taxon>Brassica</taxon>
    </lineage>
</organism>
<sequence>MALNRVCSEDFSFPLLSSRVPRIGSPPLWKPSPERGLARPVIGKDGDNDLSKSFSYVERRRSLWTDKAEEKMDMLWEDLNEELPPRRSHSLRNELSGDGGEKKRSSLLIDESSAVAVGCGMKLTKKTQPKKKKGPNVLVLMRVLKKLLVLRSSSQRSPAKTHPREQELYWFASSITWDQVRVRNLMETKNHLLFPGPDMRHLYGLDKDNRFISTKNKNPDWKLKKSQPANRKWVGLLKKIEAFVCFQSLSVTPLLSLTPFCSFYQGPPSSYILRKSQPLRRNITRVNCVQASSTVDQSKHVFEALGNMKFPYVYPDPQSRRLRDALAQDSGLEPEYILVGCGADELIDLIMRCVLDPGEKIVDCPPTFSMYVFDAAVNGAGVIKVPRNPDFSLNVDRIAQVVELEKPKCIFLTSPNNPDGSIISEKDLLKILDMPILVVLDEAYIEFSGVESRMQWVKKYENLIVLRTFSKRAGLAGLRVGYGAFPLSIIEYMWRAKQPYNVSVAGEVAALAALSNGKYLEDVRDALVRERERLFGLLKEVPFLNPYPSYSNFILCEVTSGMDAKKLKEDLAKMGVMVRHYNSQELKGYVRVSAGKPEHTDALMDCLKQFY</sequence>
<dbReference type="InterPro" id="IPR015424">
    <property type="entry name" value="PyrdxlP-dep_Trfase"/>
</dbReference>
<dbReference type="PANTHER" id="PTHR42885:SF2">
    <property type="entry name" value="HISTIDINOL-PHOSPHATE AMINOTRANSFERASE"/>
    <property type="match status" value="1"/>
</dbReference>
<evidence type="ECO:0000313" key="13">
    <source>
        <dbReference type="EMBL" id="KAG5409880.1"/>
    </source>
</evidence>
<evidence type="ECO:0000256" key="2">
    <source>
        <dbReference type="ARBA" id="ARBA00005011"/>
    </source>
</evidence>
<evidence type="ECO:0000256" key="9">
    <source>
        <dbReference type="ARBA" id="ARBA00030262"/>
    </source>
</evidence>
<feature type="region of interest" description="Disordered" evidence="11">
    <location>
        <begin position="86"/>
        <end position="105"/>
    </location>
</feature>
<dbReference type="SUPFAM" id="SSF53383">
    <property type="entry name" value="PLP-dependent transferases"/>
    <property type="match status" value="1"/>
</dbReference>
<proteinExistence type="predicted"/>
<evidence type="ECO:0000313" key="14">
    <source>
        <dbReference type="Proteomes" id="UP000823674"/>
    </source>
</evidence>
<evidence type="ECO:0000256" key="5">
    <source>
        <dbReference type="ARBA" id="ARBA00022605"/>
    </source>
</evidence>
<dbReference type="Gene3D" id="3.40.640.10">
    <property type="entry name" value="Type I PLP-dependent aspartate aminotransferase-like (Major domain)"/>
    <property type="match status" value="1"/>
</dbReference>